<sequence>MQETQGSPEAAAVSDDVLMDYLERQLRSGRVKVGVLMVQFEKAFPGVERDRLVRCFNALESRYLKR</sequence>
<dbReference type="KEGG" id="poj:PtoMrB4_00050"/>
<dbReference type="GeneID" id="57395213"/>
<reference evidence="1 2" key="1">
    <citation type="journal article" date="2020" name="Microbiol. Resour. Announc.">
        <title>Complete genome sequence of Pseudomonas otitidis strain MrB4, isolated from Lake Biwa in Japan.</title>
        <authorList>
            <person name="Miyazaki K."/>
            <person name="Hase E."/>
            <person name="Maruya T."/>
        </authorList>
    </citation>
    <scope>NUCLEOTIDE SEQUENCE [LARGE SCALE GENOMIC DNA]</scope>
    <source>
        <strain evidence="1 2">MrB4</strain>
    </source>
</reference>
<accession>A0A679GC72</accession>
<dbReference type="AlphaFoldDB" id="A0A679GC72"/>
<evidence type="ECO:0000313" key="1">
    <source>
        <dbReference type="EMBL" id="BCA26028.1"/>
    </source>
</evidence>
<proteinExistence type="predicted"/>
<dbReference type="RefSeq" id="WP_107330185.1">
    <property type="nucleotide sequence ID" value="NZ_AP022642.1"/>
</dbReference>
<dbReference type="Proteomes" id="UP000501237">
    <property type="component" value="Chromosome"/>
</dbReference>
<dbReference type="EMBL" id="AP022642">
    <property type="protein sequence ID" value="BCA26028.1"/>
    <property type="molecule type" value="Genomic_DNA"/>
</dbReference>
<evidence type="ECO:0000313" key="2">
    <source>
        <dbReference type="Proteomes" id="UP000501237"/>
    </source>
</evidence>
<gene>
    <name evidence="1" type="ORF">PtoMrB4_00050</name>
</gene>
<protein>
    <submittedName>
        <fullName evidence="1">Uncharacterized protein</fullName>
    </submittedName>
</protein>
<name>A0A679GC72_9GAMM</name>
<organism evidence="1 2">
    <name type="scientific">Metapseudomonas otitidis</name>
    <dbReference type="NCBI Taxonomy" id="319939"/>
    <lineage>
        <taxon>Bacteria</taxon>
        <taxon>Pseudomonadati</taxon>
        <taxon>Pseudomonadota</taxon>
        <taxon>Gammaproteobacteria</taxon>
        <taxon>Pseudomonadales</taxon>
        <taxon>Pseudomonadaceae</taxon>
        <taxon>Metapseudomonas</taxon>
    </lineage>
</organism>